<evidence type="ECO:0000256" key="1">
    <source>
        <dbReference type="SAM" id="SignalP"/>
    </source>
</evidence>
<keyword evidence="3" id="KW-1185">Reference proteome</keyword>
<reference evidence="2" key="1">
    <citation type="journal article" date="2023" name="Nat. Commun.">
        <title>Diploid and tetraploid genomes of Acorus and the evolution of monocots.</title>
        <authorList>
            <person name="Ma L."/>
            <person name="Liu K.W."/>
            <person name="Li Z."/>
            <person name="Hsiao Y.Y."/>
            <person name="Qi Y."/>
            <person name="Fu T."/>
            <person name="Tang G.D."/>
            <person name="Zhang D."/>
            <person name="Sun W.H."/>
            <person name="Liu D.K."/>
            <person name="Li Y."/>
            <person name="Chen G.Z."/>
            <person name="Liu X.D."/>
            <person name="Liao X.Y."/>
            <person name="Jiang Y.T."/>
            <person name="Yu X."/>
            <person name="Hao Y."/>
            <person name="Huang J."/>
            <person name="Zhao X.W."/>
            <person name="Ke S."/>
            <person name="Chen Y.Y."/>
            <person name="Wu W.L."/>
            <person name="Hsu J.L."/>
            <person name="Lin Y.F."/>
            <person name="Huang M.D."/>
            <person name="Li C.Y."/>
            <person name="Huang L."/>
            <person name="Wang Z.W."/>
            <person name="Zhao X."/>
            <person name="Zhong W.Y."/>
            <person name="Peng D.H."/>
            <person name="Ahmad S."/>
            <person name="Lan S."/>
            <person name="Zhang J.S."/>
            <person name="Tsai W.C."/>
            <person name="Van de Peer Y."/>
            <person name="Liu Z.J."/>
        </authorList>
    </citation>
    <scope>NUCLEOTIDE SEQUENCE</scope>
    <source>
        <strain evidence="2">SCP</strain>
    </source>
</reference>
<organism evidence="2 3">
    <name type="scientific">Acorus gramineus</name>
    <name type="common">Dwarf sweet flag</name>
    <dbReference type="NCBI Taxonomy" id="55184"/>
    <lineage>
        <taxon>Eukaryota</taxon>
        <taxon>Viridiplantae</taxon>
        <taxon>Streptophyta</taxon>
        <taxon>Embryophyta</taxon>
        <taxon>Tracheophyta</taxon>
        <taxon>Spermatophyta</taxon>
        <taxon>Magnoliopsida</taxon>
        <taxon>Liliopsida</taxon>
        <taxon>Acoraceae</taxon>
        <taxon>Acorus</taxon>
    </lineage>
</organism>
<feature type="signal peptide" evidence="1">
    <location>
        <begin position="1"/>
        <end position="22"/>
    </location>
</feature>
<gene>
    <name evidence="2" type="ORF">QJS04_geneDACA017987</name>
</gene>
<evidence type="ECO:0000313" key="3">
    <source>
        <dbReference type="Proteomes" id="UP001179952"/>
    </source>
</evidence>
<comment type="caution">
    <text evidence="2">The sequence shown here is derived from an EMBL/GenBank/DDBJ whole genome shotgun (WGS) entry which is preliminary data.</text>
</comment>
<reference evidence="2" key="2">
    <citation type="submission" date="2023-06" db="EMBL/GenBank/DDBJ databases">
        <authorList>
            <person name="Ma L."/>
            <person name="Liu K.-W."/>
            <person name="Li Z."/>
            <person name="Hsiao Y.-Y."/>
            <person name="Qi Y."/>
            <person name="Fu T."/>
            <person name="Tang G."/>
            <person name="Zhang D."/>
            <person name="Sun W.-H."/>
            <person name="Liu D.-K."/>
            <person name="Li Y."/>
            <person name="Chen G.-Z."/>
            <person name="Liu X.-D."/>
            <person name="Liao X.-Y."/>
            <person name="Jiang Y.-T."/>
            <person name="Yu X."/>
            <person name="Hao Y."/>
            <person name="Huang J."/>
            <person name="Zhao X.-W."/>
            <person name="Ke S."/>
            <person name="Chen Y.-Y."/>
            <person name="Wu W.-L."/>
            <person name="Hsu J.-L."/>
            <person name="Lin Y.-F."/>
            <person name="Huang M.-D."/>
            <person name="Li C.-Y."/>
            <person name="Huang L."/>
            <person name="Wang Z.-W."/>
            <person name="Zhao X."/>
            <person name="Zhong W.-Y."/>
            <person name="Peng D.-H."/>
            <person name="Ahmad S."/>
            <person name="Lan S."/>
            <person name="Zhang J.-S."/>
            <person name="Tsai W.-C."/>
            <person name="Van De Peer Y."/>
            <person name="Liu Z.-J."/>
        </authorList>
    </citation>
    <scope>NUCLEOTIDE SEQUENCE</scope>
    <source>
        <strain evidence="2">SCP</strain>
        <tissue evidence="2">Leaves</tissue>
    </source>
</reference>
<feature type="chain" id="PRO_5043720616" evidence="1">
    <location>
        <begin position="23"/>
        <end position="93"/>
    </location>
</feature>
<dbReference type="AlphaFoldDB" id="A0AAV9A506"/>
<evidence type="ECO:0000313" key="2">
    <source>
        <dbReference type="EMBL" id="KAK1259253.1"/>
    </source>
</evidence>
<name>A0AAV9A506_ACOGR</name>
<dbReference type="Proteomes" id="UP001179952">
    <property type="component" value="Unassembled WGS sequence"/>
</dbReference>
<accession>A0AAV9A506</accession>
<dbReference type="EMBL" id="JAUJYN010000012">
    <property type="protein sequence ID" value="KAK1259253.1"/>
    <property type="molecule type" value="Genomic_DNA"/>
</dbReference>
<protein>
    <submittedName>
        <fullName evidence="2">Uncharacterized protein</fullName>
    </submittedName>
</protein>
<proteinExistence type="predicted"/>
<sequence>MEGMRLKTFVVLVLLLAAQFYGYTEEGGQRRALMNWQSQVLHQYRLNHVPEALVHAQTAIMEKVLPQKLVQIFIIDVLRIWYRCCNRHEKQIE</sequence>
<keyword evidence="1" id="KW-0732">Signal</keyword>